<dbReference type="SMART" id="SM00020">
    <property type="entry name" value="Tryp_SPc"/>
    <property type="match status" value="1"/>
</dbReference>
<dbReference type="InterPro" id="IPR001254">
    <property type="entry name" value="Trypsin_dom"/>
</dbReference>
<evidence type="ECO:0000256" key="3">
    <source>
        <dbReference type="ARBA" id="ARBA00022825"/>
    </source>
</evidence>
<dbReference type="Pfam" id="PF00089">
    <property type="entry name" value="Trypsin"/>
    <property type="match status" value="1"/>
</dbReference>
<reference evidence="9" key="1">
    <citation type="submission" date="2022-07" db="EMBL/GenBank/DDBJ databases">
        <authorList>
            <person name="Trinca V."/>
            <person name="Uliana J.V.C."/>
            <person name="Torres T.T."/>
            <person name="Ward R.J."/>
            <person name="Monesi N."/>
        </authorList>
    </citation>
    <scope>NUCLEOTIDE SEQUENCE</scope>
    <source>
        <strain evidence="9">HSMRA1968</strain>
        <tissue evidence="9">Whole embryos</tissue>
    </source>
</reference>
<feature type="region of interest" description="Disordered" evidence="7">
    <location>
        <begin position="311"/>
        <end position="350"/>
    </location>
</feature>
<evidence type="ECO:0000259" key="8">
    <source>
        <dbReference type="PROSITE" id="PS50240"/>
    </source>
</evidence>
<dbReference type="PANTHER" id="PTHR24252">
    <property type="entry name" value="ACROSIN-RELATED"/>
    <property type="match status" value="1"/>
</dbReference>
<comment type="similarity">
    <text evidence="5">Belongs to the peptidase S1 family. CLIP subfamily.</text>
</comment>
<protein>
    <submittedName>
        <fullName evidence="9">Trypsin-1</fullName>
    </submittedName>
</protein>
<dbReference type="PRINTS" id="PR00722">
    <property type="entry name" value="CHYMOTRYPSIN"/>
</dbReference>
<dbReference type="Gene3D" id="2.40.10.10">
    <property type="entry name" value="Trypsin-like serine proteases"/>
    <property type="match status" value="1"/>
</dbReference>
<evidence type="ECO:0000313" key="10">
    <source>
        <dbReference type="Proteomes" id="UP001151699"/>
    </source>
</evidence>
<evidence type="ECO:0000256" key="7">
    <source>
        <dbReference type="SAM" id="MobiDB-lite"/>
    </source>
</evidence>
<dbReference type="GO" id="GO:0006508">
    <property type="term" value="P:proteolysis"/>
    <property type="evidence" value="ECO:0007669"/>
    <property type="project" value="UniProtKB-KW"/>
</dbReference>
<dbReference type="OrthoDB" id="10059102at2759"/>
<gene>
    <name evidence="9" type="primary">TRYP1_2</name>
    <name evidence="9" type="ORF">Bhyg_11465</name>
</gene>
<keyword evidence="10" id="KW-1185">Reference proteome</keyword>
<dbReference type="EMBL" id="WJQU01000003">
    <property type="protein sequence ID" value="KAJ6638727.1"/>
    <property type="molecule type" value="Genomic_DNA"/>
</dbReference>
<evidence type="ECO:0000256" key="2">
    <source>
        <dbReference type="ARBA" id="ARBA00022801"/>
    </source>
</evidence>
<dbReference type="InterPro" id="IPR033116">
    <property type="entry name" value="TRYPSIN_SER"/>
</dbReference>
<organism evidence="9 10">
    <name type="scientific">Pseudolycoriella hygida</name>
    <dbReference type="NCBI Taxonomy" id="35572"/>
    <lineage>
        <taxon>Eukaryota</taxon>
        <taxon>Metazoa</taxon>
        <taxon>Ecdysozoa</taxon>
        <taxon>Arthropoda</taxon>
        <taxon>Hexapoda</taxon>
        <taxon>Insecta</taxon>
        <taxon>Pterygota</taxon>
        <taxon>Neoptera</taxon>
        <taxon>Endopterygota</taxon>
        <taxon>Diptera</taxon>
        <taxon>Nematocera</taxon>
        <taxon>Sciaroidea</taxon>
        <taxon>Sciaridae</taxon>
        <taxon>Pseudolycoriella</taxon>
    </lineage>
</organism>
<accession>A0A9Q0MXZ8</accession>
<dbReference type="SUPFAM" id="SSF50494">
    <property type="entry name" value="Trypsin-like serine proteases"/>
    <property type="match status" value="1"/>
</dbReference>
<name>A0A9Q0MXZ8_9DIPT</name>
<dbReference type="CDD" id="cd00190">
    <property type="entry name" value="Tryp_SPc"/>
    <property type="match status" value="1"/>
</dbReference>
<sequence>MYDLEAFDPRIIGGVPAEQNAVAHQVSIRLKDREREGTGHGFICGGSVISPNAVLTAAHCMFRAYDASIQHRPEELVLVMGTLLLNETTDLTVQRNVSAIIVHENYTTNYVNDIALLLFNDSLVFNDAVKPIRIAEQSVKDATMCAVSGWGSTEYNIFGALPSNTLLTADVPIVNIIDCVNSFSNYIHPGMICAGYYLEGGVDACQGDSGGPLVCDNVLTGIVSFGNGCAFPYFPGVYTDVQYYKDWIKQNASSPKNHYADIDRMFQGYSQNPYIGQQSEMYDNAYYPGYVPSNVNSYGLRFGSSASGGYGNDHGYGGQGHNYQPHHEPYPEVHSYSGSHGQPRHKSKGNSSAMSALTLLAFLFFLNILQSCLKEHMMAMNPTVMVMTAGASRKGNQRTANDQEDADIKDANPDLKIFATDEDDEIDSDFVHLKSNYHKYFNVSDFQNANNYYKKRPYKS</sequence>
<dbReference type="InterPro" id="IPR018114">
    <property type="entry name" value="TRYPSIN_HIS"/>
</dbReference>
<comment type="caution">
    <text evidence="9">The sequence shown here is derived from an EMBL/GenBank/DDBJ whole genome shotgun (WGS) entry which is preliminary data.</text>
</comment>
<keyword evidence="3 6" id="KW-0720">Serine protease</keyword>
<evidence type="ECO:0000256" key="6">
    <source>
        <dbReference type="RuleBase" id="RU363034"/>
    </source>
</evidence>
<dbReference type="FunFam" id="2.40.10.10:FF:000034">
    <property type="entry name" value="Eupolytin"/>
    <property type="match status" value="1"/>
</dbReference>
<dbReference type="PROSITE" id="PS00134">
    <property type="entry name" value="TRYPSIN_HIS"/>
    <property type="match status" value="1"/>
</dbReference>
<dbReference type="InterPro" id="IPR001314">
    <property type="entry name" value="Peptidase_S1A"/>
</dbReference>
<dbReference type="PROSITE" id="PS50240">
    <property type="entry name" value="TRYPSIN_DOM"/>
    <property type="match status" value="1"/>
</dbReference>
<evidence type="ECO:0000256" key="5">
    <source>
        <dbReference type="ARBA" id="ARBA00024195"/>
    </source>
</evidence>
<proteinExistence type="inferred from homology"/>
<dbReference type="AlphaFoldDB" id="A0A9Q0MXZ8"/>
<evidence type="ECO:0000313" key="9">
    <source>
        <dbReference type="EMBL" id="KAJ6638727.1"/>
    </source>
</evidence>
<dbReference type="PANTHER" id="PTHR24252:SF17">
    <property type="entry name" value="SUPPRESSOR OF TUMORIGENICITY 14 PROTEIN HOMOLOG-RELATED"/>
    <property type="match status" value="1"/>
</dbReference>
<evidence type="ECO:0000256" key="1">
    <source>
        <dbReference type="ARBA" id="ARBA00022670"/>
    </source>
</evidence>
<dbReference type="GO" id="GO:0004252">
    <property type="term" value="F:serine-type endopeptidase activity"/>
    <property type="evidence" value="ECO:0007669"/>
    <property type="project" value="InterPro"/>
</dbReference>
<dbReference type="InterPro" id="IPR043504">
    <property type="entry name" value="Peptidase_S1_PA_chymotrypsin"/>
</dbReference>
<evidence type="ECO:0000256" key="4">
    <source>
        <dbReference type="ARBA" id="ARBA00023157"/>
    </source>
</evidence>
<keyword evidence="4" id="KW-1015">Disulfide bond</keyword>
<dbReference type="InterPro" id="IPR009003">
    <property type="entry name" value="Peptidase_S1_PA"/>
</dbReference>
<feature type="domain" description="Peptidase S1" evidence="8">
    <location>
        <begin position="11"/>
        <end position="253"/>
    </location>
</feature>
<dbReference type="Proteomes" id="UP001151699">
    <property type="component" value="Chromosome X"/>
</dbReference>
<feature type="compositionally biased region" description="Gly residues" evidence="7">
    <location>
        <begin position="311"/>
        <end position="320"/>
    </location>
</feature>
<dbReference type="PROSITE" id="PS00135">
    <property type="entry name" value="TRYPSIN_SER"/>
    <property type="match status" value="1"/>
</dbReference>
<keyword evidence="2 6" id="KW-0378">Hydrolase</keyword>
<keyword evidence="1 6" id="KW-0645">Protease</keyword>